<dbReference type="Gene3D" id="2.150.10.10">
    <property type="entry name" value="Serralysin-like metalloprotease, C-terminal"/>
    <property type="match status" value="2"/>
</dbReference>
<dbReference type="Gene3D" id="6.10.250.2040">
    <property type="match status" value="2"/>
</dbReference>
<feature type="domain" description="Trimeric autotransporter adhesin YadA-like stalk" evidence="13">
    <location>
        <begin position="406"/>
        <end position="449"/>
    </location>
</feature>
<evidence type="ECO:0000256" key="10">
    <source>
        <dbReference type="ARBA" id="ARBA00023237"/>
    </source>
</evidence>
<evidence type="ECO:0000256" key="7">
    <source>
        <dbReference type="ARBA" id="ARBA00022729"/>
    </source>
</evidence>
<feature type="domain" description="Trimeric autotransporter adhesin YadA-like C-terminal membrane anchor" evidence="12">
    <location>
        <begin position="1178"/>
        <end position="1236"/>
    </location>
</feature>
<feature type="domain" description="Trimeric autotransporter adhesin YadA-like stalk" evidence="13">
    <location>
        <begin position="1032"/>
        <end position="1075"/>
    </location>
</feature>
<keyword evidence="9" id="KW-0472">Membrane</keyword>
<feature type="domain" description="Trimeric autotransporter adhesin YadA-like stalk" evidence="13">
    <location>
        <begin position="690"/>
        <end position="727"/>
    </location>
</feature>
<evidence type="ECO:0000256" key="4">
    <source>
        <dbReference type="ARBA" id="ARBA00022448"/>
    </source>
</evidence>
<reference evidence="14 15" key="1">
    <citation type="submission" date="2024-04" db="EMBL/GenBank/DDBJ databases">
        <title>Biological Control Activity of Plant Growth Promoting Rhizobacteria Burkholderia pyrrocinia BX1 against Tobacco black shank Introduction Tobacco black shank (TBS) caused by the oomycete Phytophthora. nicotianae (P. nicotianae) has become a destructive soil.</title>
        <authorList>
            <person name="Liu X."/>
            <person name="Shu C."/>
        </authorList>
    </citation>
    <scope>NUCLEOTIDE SEQUENCE [LARGE SCALE GENOMIC DNA]</scope>
    <source>
        <strain evidence="14 15">BX1</strain>
    </source>
</reference>
<proteinExistence type="inferred from homology"/>
<dbReference type="Gene3D" id="2.60.40.4050">
    <property type="match status" value="1"/>
</dbReference>
<feature type="domain" description="Trimeric autotransporter adhesin YadA-like stalk" evidence="13">
    <location>
        <begin position="507"/>
        <end position="547"/>
    </location>
</feature>
<keyword evidence="8" id="KW-0653">Protein transport</keyword>
<dbReference type="Pfam" id="PF05662">
    <property type="entry name" value="YadA_stalk"/>
    <property type="match status" value="10"/>
</dbReference>
<gene>
    <name evidence="14" type="ORF">WN985_29880</name>
</gene>
<evidence type="ECO:0000256" key="6">
    <source>
        <dbReference type="ARBA" id="ARBA00022692"/>
    </source>
</evidence>
<keyword evidence="6" id="KW-0812">Transmembrane</keyword>
<evidence type="ECO:0000259" key="13">
    <source>
        <dbReference type="Pfam" id="PF05662"/>
    </source>
</evidence>
<keyword evidence="7" id="KW-0732">Signal</keyword>
<evidence type="ECO:0000256" key="11">
    <source>
        <dbReference type="SAM" id="MobiDB-lite"/>
    </source>
</evidence>
<evidence type="ECO:0000259" key="12">
    <source>
        <dbReference type="Pfam" id="PF03895"/>
    </source>
</evidence>
<dbReference type="RefSeq" id="WP_342310559.1">
    <property type="nucleotide sequence ID" value="NZ_CP150850.1"/>
</dbReference>
<evidence type="ECO:0000256" key="9">
    <source>
        <dbReference type="ARBA" id="ARBA00023136"/>
    </source>
</evidence>
<sequence length="1236" mass="116882">MTGGAGAAALGWRATASGSGDIAIGNAAVSASGSAGAGNIAIGQNSSAQNVGGGFGATALGASATAGSDGYSGATAIGFSAKALQNSTAVGQKASAASTGTALGQNAQATASGALGAGLSAAANASNAVALGQGASAGVANSVALGANSVTALAVGTSSAMLGGVTYFFAGGSPVGVVSVGAPGAERQITNVAAGQISDSSTNAINGSQLFAVASTTTSSIASLSTSTSMGLSSANSLMTSLSTSTSTGIGSLSTGLSSTNSSVASLSTSTASAVQFDPAGNVDAKGGRLSNVAAGSAATDATNVSQLKGVTDALGGGASVNPDGTVKAPAYAVQGTMANNVGAALATLDGATSKNAGDITNIANSISNGTVGLVQQDAATQAITVAKASGGTTVDFTGTAGARTLTGVSAGALSAMSTDAINGAQLYNTASSVAAGLGGGASVNADGTVSKPSYSVAGNTYTDVGAALTAVDAKATTGSVDGVKYDTASHTKLTLGGAGAATPVTLSNVAGGVANTDAVNVGQLKAAGLNVDGSGNVANAFVAYDDATKGTVSLGGAGGTKVTNLRAGAVSATSQEAVNGAQLYGAAASVAAGLGGGAKVNADGTVSAPSYAVQGTTASNVGAAISTLDGATTGNTTAITNLQSTVNGLNNGTAGLVQQDPATQAITLAKASGGTTVDFTGTAGARQLKGMAAGVADTDAVNVGQLKAAGLATDGSGNVTNALVTYDANMGKGLVTLGGVGGTTVTNMKAGTLSVTSTDAVNGSQLFATNQNVDAAKAAADAAGAAAAKAVQFDASGNIDARGGRVSNVAMGTASTDATNVSQLAGVVATLGGGAGINADGTVRAPSYAVQGTAASNVGAAISTLDNSLSNLKSQVNGSGIGLIAQDQVSRDINIGGTTDGLRVNFAGTAGNRVLTGVGAGVVSATSNQATNGAQLYANAASTAAALGGGAQVKTDGTVTAPTMVVGGKTVHTMADAIGNIDGRVAQNTSDIANMQSTMTKVSGSVANAVQYDSSSHDQVTLGGASNARVKVSGVQDAELSATSSDAVTGSQLYATNQKVADLKQSVDNVKATGTTGVAVHTPDASAKASGDRSAAIGGGTNASGSNSVAIGNGSVADQDNTVSIGAAGSERRLTNLADGRAPTDAVNMRQFQQGLGSVARSAYSGVAAATALTMIPDVDPGKTLAVGVGTANYKGYQATALGASARITQNLKVKLGAAIGSGGTSVGGGMSYQW</sequence>
<keyword evidence="10" id="KW-0998">Cell outer membrane</keyword>
<feature type="domain" description="Trimeric autotransporter adhesin YadA-like stalk" evidence="13">
    <location>
        <begin position="746"/>
        <end position="788"/>
    </location>
</feature>
<evidence type="ECO:0000256" key="8">
    <source>
        <dbReference type="ARBA" id="ARBA00022927"/>
    </source>
</evidence>
<evidence type="ECO:0000256" key="3">
    <source>
        <dbReference type="ARBA" id="ARBA00005848"/>
    </source>
</evidence>
<dbReference type="Pfam" id="PF03895">
    <property type="entry name" value="YadA_anchor"/>
    <property type="match status" value="1"/>
</dbReference>
<dbReference type="InterPro" id="IPR008635">
    <property type="entry name" value="Coiled_stalk_dom"/>
</dbReference>
<evidence type="ECO:0000313" key="14">
    <source>
        <dbReference type="EMBL" id="WZW56704.1"/>
    </source>
</evidence>
<evidence type="ECO:0000256" key="1">
    <source>
        <dbReference type="ARBA" id="ARBA00004241"/>
    </source>
</evidence>
<feature type="region of interest" description="Disordered" evidence="11">
    <location>
        <begin position="1084"/>
        <end position="1105"/>
    </location>
</feature>
<dbReference type="SUPFAM" id="SSF101967">
    <property type="entry name" value="Adhesin YadA, collagen-binding domain"/>
    <property type="match status" value="4"/>
</dbReference>
<keyword evidence="5" id="KW-1134">Transmembrane beta strand</keyword>
<evidence type="ECO:0000256" key="5">
    <source>
        <dbReference type="ARBA" id="ARBA00022452"/>
    </source>
</evidence>
<dbReference type="EMBL" id="CP150850">
    <property type="protein sequence ID" value="WZW56704.1"/>
    <property type="molecule type" value="Genomic_DNA"/>
</dbReference>
<name>A0ABZ3BQ51_BURPY</name>
<feature type="domain" description="Trimeric autotransporter adhesin YadA-like stalk" evidence="13">
    <location>
        <begin position="1134"/>
        <end position="1156"/>
    </location>
</feature>
<accession>A0ABZ3BQ51</accession>
<feature type="domain" description="Trimeric autotransporter adhesin YadA-like stalk" evidence="13">
    <location>
        <begin position="806"/>
        <end position="843"/>
    </location>
</feature>
<dbReference type="SUPFAM" id="SSF54523">
    <property type="entry name" value="Pili subunits"/>
    <property type="match status" value="1"/>
</dbReference>
<dbReference type="InterPro" id="IPR045584">
    <property type="entry name" value="Pilin-like"/>
</dbReference>
<dbReference type="Proteomes" id="UP001484179">
    <property type="component" value="Chromosome 2"/>
</dbReference>
<keyword evidence="4" id="KW-0813">Transport</keyword>
<dbReference type="Gene3D" id="1.20.5.170">
    <property type="match status" value="7"/>
</dbReference>
<keyword evidence="15" id="KW-1185">Reference proteome</keyword>
<dbReference type="InterPro" id="IPR005594">
    <property type="entry name" value="YadA_C"/>
</dbReference>
<evidence type="ECO:0000256" key="2">
    <source>
        <dbReference type="ARBA" id="ARBA00004442"/>
    </source>
</evidence>
<dbReference type="Gene3D" id="3.30.1300.30">
    <property type="entry name" value="GSPII I/J protein-like"/>
    <property type="match status" value="1"/>
</dbReference>
<evidence type="ECO:0000313" key="15">
    <source>
        <dbReference type="Proteomes" id="UP001484179"/>
    </source>
</evidence>
<feature type="domain" description="Trimeric autotransporter adhesin YadA-like stalk" evidence="13">
    <location>
        <begin position="188"/>
        <end position="226"/>
    </location>
</feature>
<comment type="similarity">
    <text evidence="3">Belongs to the autotransporter-2 (AT-2) (TC 1.B.40) family.</text>
</comment>
<protein>
    <submittedName>
        <fullName evidence="14">YadA-like family protein</fullName>
    </submittedName>
</protein>
<dbReference type="InterPro" id="IPR011049">
    <property type="entry name" value="Serralysin-like_metalloprot_C"/>
</dbReference>
<feature type="domain" description="Trimeric autotransporter adhesin YadA-like stalk" evidence="13">
    <location>
        <begin position="289"/>
        <end position="322"/>
    </location>
</feature>
<organism evidence="14 15">
    <name type="scientific">Burkholderia pyrrocinia</name>
    <name type="common">Pseudomonas pyrrocinia</name>
    <dbReference type="NCBI Taxonomy" id="60550"/>
    <lineage>
        <taxon>Bacteria</taxon>
        <taxon>Pseudomonadati</taxon>
        <taxon>Pseudomonadota</taxon>
        <taxon>Betaproteobacteria</taxon>
        <taxon>Burkholderiales</taxon>
        <taxon>Burkholderiaceae</taxon>
        <taxon>Burkholderia</taxon>
        <taxon>Burkholderia cepacia complex</taxon>
    </lineage>
</organism>
<feature type="domain" description="Trimeric autotransporter adhesin YadA-like stalk" evidence="13">
    <location>
        <begin position="562"/>
        <end position="605"/>
    </location>
</feature>
<comment type="subcellular location">
    <subcellularLocation>
        <location evidence="2">Cell outer membrane</location>
    </subcellularLocation>
    <subcellularLocation>
        <location evidence="1">Cell surface</location>
    </subcellularLocation>
</comment>